<dbReference type="InterPro" id="IPR036271">
    <property type="entry name" value="Tet_transcr_reg_TetR-rel_C_sf"/>
</dbReference>
<keyword evidence="1" id="KW-0805">Transcription regulation</keyword>
<evidence type="ECO:0000256" key="3">
    <source>
        <dbReference type="ARBA" id="ARBA00023163"/>
    </source>
</evidence>
<gene>
    <name evidence="6" type="ORF">OJ997_03690</name>
</gene>
<evidence type="ECO:0000313" key="7">
    <source>
        <dbReference type="Proteomes" id="UP001147653"/>
    </source>
</evidence>
<dbReference type="RefSeq" id="WP_270023660.1">
    <property type="nucleotide sequence ID" value="NZ_JAPDDP010000004.1"/>
</dbReference>
<dbReference type="PRINTS" id="PR00455">
    <property type="entry name" value="HTHTETR"/>
</dbReference>
<dbReference type="Gene3D" id="1.10.357.10">
    <property type="entry name" value="Tetracycline Repressor, domain 2"/>
    <property type="match status" value="1"/>
</dbReference>
<keyword evidence="2 4" id="KW-0238">DNA-binding</keyword>
<evidence type="ECO:0000256" key="4">
    <source>
        <dbReference type="PROSITE-ProRule" id="PRU00335"/>
    </source>
</evidence>
<dbReference type="Proteomes" id="UP001147653">
    <property type="component" value="Unassembled WGS sequence"/>
</dbReference>
<dbReference type="PROSITE" id="PS50977">
    <property type="entry name" value="HTH_TETR_2"/>
    <property type="match status" value="1"/>
</dbReference>
<feature type="domain" description="HTH tetR-type" evidence="5">
    <location>
        <begin position="5"/>
        <end position="65"/>
    </location>
</feature>
<proteinExistence type="predicted"/>
<dbReference type="PANTHER" id="PTHR47506:SF1">
    <property type="entry name" value="HTH-TYPE TRANSCRIPTIONAL REGULATOR YJDC"/>
    <property type="match status" value="1"/>
</dbReference>
<sequence length="186" mass="20649">MADAPGKRERLVAGAREVFHARGVERTTLADIATAADVPLGNVYYYFRTKDALVEAAVDDLREELREALAALESEPTPEARLKAFVRLLVSEAPLTARQGCPLGTLVSELNKREDETGGAWPDLMRIPIDWAERQFRELGREDADELAVALIASYEGIALLTGTFRDPELMAREGRRLERWIGTLA</sequence>
<feature type="DNA-binding region" description="H-T-H motif" evidence="4">
    <location>
        <begin position="28"/>
        <end position="47"/>
    </location>
</feature>
<dbReference type="Pfam" id="PF00440">
    <property type="entry name" value="TetR_N"/>
    <property type="match status" value="1"/>
</dbReference>
<protein>
    <submittedName>
        <fullName evidence="6">TetR/AcrR family transcriptional regulator</fullName>
    </submittedName>
</protein>
<organism evidence="6 7">
    <name type="scientific">Solirubrobacter phytolaccae</name>
    <dbReference type="NCBI Taxonomy" id="1404360"/>
    <lineage>
        <taxon>Bacteria</taxon>
        <taxon>Bacillati</taxon>
        <taxon>Actinomycetota</taxon>
        <taxon>Thermoleophilia</taxon>
        <taxon>Solirubrobacterales</taxon>
        <taxon>Solirubrobacteraceae</taxon>
        <taxon>Solirubrobacter</taxon>
    </lineage>
</organism>
<accession>A0A9X3SD57</accession>
<dbReference type="InterPro" id="IPR009057">
    <property type="entry name" value="Homeodomain-like_sf"/>
</dbReference>
<dbReference type="EMBL" id="JAPDDP010000004">
    <property type="protein sequence ID" value="MDA0179387.1"/>
    <property type="molecule type" value="Genomic_DNA"/>
</dbReference>
<evidence type="ECO:0000256" key="1">
    <source>
        <dbReference type="ARBA" id="ARBA00023015"/>
    </source>
</evidence>
<dbReference type="InterPro" id="IPR001647">
    <property type="entry name" value="HTH_TetR"/>
</dbReference>
<keyword evidence="3" id="KW-0804">Transcription</keyword>
<dbReference type="AlphaFoldDB" id="A0A9X3SD57"/>
<dbReference type="PANTHER" id="PTHR47506">
    <property type="entry name" value="TRANSCRIPTIONAL REGULATORY PROTEIN"/>
    <property type="match status" value="1"/>
</dbReference>
<dbReference type="GO" id="GO:0003677">
    <property type="term" value="F:DNA binding"/>
    <property type="evidence" value="ECO:0007669"/>
    <property type="project" value="UniProtKB-UniRule"/>
</dbReference>
<evidence type="ECO:0000256" key="2">
    <source>
        <dbReference type="ARBA" id="ARBA00023125"/>
    </source>
</evidence>
<name>A0A9X3SD57_9ACTN</name>
<comment type="caution">
    <text evidence="6">The sequence shown here is derived from an EMBL/GenBank/DDBJ whole genome shotgun (WGS) entry which is preliminary data.</text>
</comment>
<dbReference type="SUPFAM" id="SSF48498">
    <property type="entry name" value="Tetracyclin repressor-like, C-terminal domain"/>
    <property type="match status" value="1"/>
</dbReference>
<reference evidence="6" key="1">
    <citation type="submission" date="2022-10" db="EMBL/GenBank/DDBJ databases">
        <title>The WGS of Solirubrobacter phytolaccae KCTC 29190.</title>
        <authorList>
            <person name="Jiang Z."/>
        </authorList>
    </citation>
    <scope>NUCLEOTIDE SEQUENCE</scope>
    <source>
        <strain evidence="6">KCTC 29190</strain>
    </source>
</reference>
<evidence type="ECO:0000313" key="6">
    <source>
        <dbReference type="EMBL" id="MDA0179387.1"/>
    </source>
</evidence>
<evidence type="ECO:0000259" key="5">
    <source>
        <dbReference type="PROSITE" id="PS50977"/>
    </source>
</evidence>
<dbReference type="SUPFAM" id="SSF46689">
    <property type="entry name" value="Homeodomain-like"/>
    <property type="match status" value="1"/>
</dbReference>
<keyword evidence="7" id="KW-1185">Reference proteome</keyword>